<keyword evidence="4 7" id="KW-0413">Isomerase</keyword>
<dbReference type="PANTHER" id="PTHR43725">
    <property type="entry name" value="UDP-GLUCOSE 4-EPIMERASE"/>
    <property type="match status" value="1"/>
</dbReference>
<dbReference type="GO" id="GO:0003978">
    <property type="term" value="F:UDP-glucose 4-epimerase activity"/>
    <property type="evidence" value="ECO:0007669"/>
    <property type="project" value="UniProtKB-EC"/>
</dbReference>
<reference evidence="7" key="1">
    <citation type="journal article" date="2015" name="Proc. Natl. Acad. Sci. U.S.A.">
        <title>Networks of energetic and metabolic interactions define dynamics in microbial communities.</title>
        <authorList>
            <person name="Embree M."/>
            <person name="Liu J.K."/>
            <person name="Al-Bassam M.M."/>
            <person name="Zengler K."/>
        </authorList>
    </citation>
    <scope>NUCLEOTIDE SEQUENCE</scope>
</reference>
<evidence type="ECO:0000259" key="6">
    <source>
        <dbReference type="Pfam" id="PF01370"/>
    </source>
</evidence>
<evidence type="ECO:0000256" key="3">
    <source>
        <dbReference type="ARBA" id="ARBA00023027"/>
    </source>
</evidence>
<comment type="caution">
    <text evidence="7">The sequence shown here is derived from an EMBL/GenBank/DDBJ whole genome shotgun (WGS) entry which is preliminary data.</text>
</comment>
<dbReference type="CDD" id="cd05247">
    <property type="entry name" value="UDP_G4E_1_SDR_e"/>
    <property type="match status" value="1"/>
</dbReference>
<dbReference type="EC" id="5.1.3.2" evidence="7"/>
<dbReference type="SUPFAM" id="SSF51735">
    <property type="entry name" value="NAD(P)-binding Rossmann-fold domains"/>
    <property type="match status" value="1"/>
</dbReference>
<accession>A0A0W8E2M8</accession>
<feature type="domain" description="NAD-dependent epimerase/dehydratase" evidence="6">
    <location>
        <begin position="3"/>
        <end position="251"/>
    </location>
</feature>
<comment type="cofactor">
    <cofactor evidence="1">
        <name>NAD(+)</name>
        <dbReference type="ChEBI" id="CHEBI:57540"/>
    </cofactor>
</comment>
<evidence type="ECO:0000256" key="2">
    <source>
        <dbReference type="ARBA" id="ARBA00007637"/>
    </source>
</evidence>
<dbReference type="InterPro" id="IPR001509">
    <property type="entry name" value="Epimerase_deHydtase"/>
</dbReference>
<evidence type="ECO:0000256" key="4">
    <source>
        <dbReference type="ARBA" id="ARBA00023235"/>
    </source>
</evidence>
<comment type="similarity">
    <text evidence="2">Belongs to the NAD(P)-dependent epimerase/dehydratase family.</text>
</comment>
<gene>
    <name evidence="7" type="ORF">ASZ90_019752</name>
</gene>
<dbReference type="Pfam" id="PF01370">
    <property type="entry name" value="Epimerase"/>
    <property type="match status" value="1"/>
</dbReference>
<dbReference type="AlphaFoldDB" id="A0A0W8E2M8"/>
<dbReference type="EMBL" id="LNQE01001905">
    <property type="protein sequence ID" value="KUG02859.1"/>
    <property type="molecule type" value="Genomic_DNA"/>
</dbReference>
<sequence>MRVLVAGGAGYIGSHVVLALQQVGHHVVVLDNLQTGHQEAVKNVPFVLGDIADEALLSRLISEHNIEAAVHLAAESTVGISMQDPGIFFKHNMGKGAIFLDTLVKSGVKILVFSSSAAVYGSPDDMPIRETDPLSPINVYGATKMMFEEMMRWYEQVYGLRWIALRYFNAAGAAVGRGIGEDHNPETHLIPIILHTALGQRKKLNIFGNDYPTPDGTCIRDYVHVSDLSRAHVLAMDALYAGEAGGIYNLGNGQGFSVQEVVKVCERVTGQKITAEISPRRSGDPPILVASSDKITSDLGWAAQHPDLESIVRSAWEWHRSNPWGYNKQVLKDERT</sequence>
<organism evidence="7">
    <name type="scientific">hydrocarbon metagenome</name>
    <dbReference type="NCBI Taxonomy" id="938273"/>
    <lineage>
        <taxon>unclassified sequences</taxon>
        <taxon>metagenomes</taxon>
        <taxon>ecological metagenomes</taxon>
    </lineage>
</organism>
<keyword evidence="5" id="KW-0119">Carbohydrate metabolism</keyword>
<evidence type="ECO:0000256" key="1">
    <source>
        <dbReference type="ARBA" id="ARBA00001911"/>
    </source>
</evidence>
<dbReference type="GO" id="GO:0033499">
    <property type="term" value="P:galactose catabolic process via UDP-galactose, Leloir pathway"/>
    <property type="evidence" value="ECO:0007669"/>
    <property type="project" value="TreeGrafter"/>
</dbReference>
<dbReference type="PANTHER" id="PTHR43725:SF53">
    <property type="entry name" value="UDP-ARABINOSE 4-EPIMERASE 1"/>
    <property type="match status" value="1"/>
</dbReference>
<dbReference type="InterPro" id="IPR036291">
    <property type="entry name" value="NAD(P)-bd_dom_sf"/>
</dbReference>
<dbReference type="Gene3D" id="3.40.50.720">
    <property type="entry name" value="NAD(P)-binding Rossmann-like Domain"/>
    <property type="match status" value="1"/>
</dbReference>
<name>A0A0W8E2M8_9ZZZZ</name>
<protein>
    <submittedName>
        <fullName evidence="7">Udp-glucose 4-epimerase</fullName>
        <ecNumber evidence="7">5.1.3.2</ecNumber>
    </submittedName>
</protein>
<evidence type="ECO:0000256" key="5">
    <source>
        <dbReference type="ARBA" id="ARBA00023277"/>
    </source>
</evidence>
<dbReference type="Gene3D" id="3.90.25.10">
    <property type="entry name" value="UDP-galactose 4-epimerase, domain 1"/>
    <property type="match status" value="1"/>
</dbReference>
<proteinExistence type="inferred from homology"/>
<evidence type="ECO:0000313" key="7">
    <source>
        <dbReference type="EMBL" id="KUG02859.1"/>
    </source>
</evidence>
<dbReference type="NCBIfam" id="TIGR01179">
    <property type="entry name" value="galE"/>
    <property type="match status" value="1"/>
</dbReference>
<keyword evidence="3" id="KW-0520">NAD</keyword>
<dbReference type="InterPro" id="IPR005886">
    <property type="entry name" value="UDP_G4E"/>
</dbReference>